<dbReference type="HOGENOM" id="CLU_001324_0_3_1"/>
<dbReference type="PANTHER" id="PTHR10492:SF72">
    <property type="entry name" value="ATP-DEPENDENT DNA HELICASE"/>
    <property type="match status" value="1"/>
</dbReference>
<dbReference type="Pfam" id="PF21530">
    <property type="entry name" value="Pif1_2B_dom"/>
    <property type="match status" value="1"/>
</dbReference>
<dbReference type="Gene3D" id="3.40.50.300">
    <property type="entry name" value="P-loop containing nucleotide triphosphate hydrolases"/>
    <property type="match status" value="1"/>
</dbReference>
<dbReference type="Pfam" id="PF05970">
    <property type="entry name" value="PIF1"/>
    <property type="match status" value="1"/>
</dbReference>
<sequence>MNSGSNNLEQVDPGIWEPEDPTVALEDKDALYFRKNIRYFNSHFSFTSFGASVDRHLATAAGMGVYTFKVHGQIYHKLDQLKPSAKGPRHMQLYFYDTDDTMAHRARRSPHLDANLIRTVLDIQIQNNNPYVHTFRHLGQVPNLDEYKIELNTSIFVDQRRFNSPAMDQVATIWQDGSDEQHKFQRSIMVHANSGHAQFIKAYHVCYDPVETTQVDRYKRMPSRIVGGGAEKGSVLNLLSNSGSRLHVSAQEYYCYIMQIRDGVFNIFVYGGHLFQQWIVDIYIKIGSMSLDWYSNPDHQKIIRVDLYQGILDTLAFGENFPGSDRDVRDVRARFMDAMALVVGYGRPDYFVTMTCNPYWPEIMEKLLPGQTPQDRPDIVARVYHAKLLDLHDFLINKGHFGKVAAWAHVTEFRKRVIHRLVCTHMMHGSCGTLNPHCACMVDGQCRFNYPRQFCDATQQGKDAYPSRDYYRELIEERKIGFKEEDPEIIDTLNAERRVGFNEILDHVVTNRGKVFFVDSPGGTGKTYLYRALLAKGSPNGTLMIVRSMDLIAIATATSGMAASIMPGGHTAHSRFKIPIKLGDNSVCNFTKQSGTAALLHIASLIIWDEVAMTRRQVVETLDRSSQDIMGCTEPCYGNMRAQSDSWYSNFLLRIGNGIEETYTNDYVQLSDDIAIEYNSDKSIDILIEHVFPDLKGNRNSTNEHVDGFNARMIDMFSGKEKVYYNSIDDNTNNNYPLDFLNSIILNGLPPRELKVKKNYPVILLQNLDPHNGLYNGTRLVVRGFEDNAIDAEIVNGQHAGNRVFLLRIPVSPSEDITLSFKFKRKQFPIRL</sequence>
<keyword evidence="1" id="KW-0547">Nucleotide-binding</keyword>
<dbReference type="SUPFAM" id="SSF52540">
    <property type="entry name" value="P-loop containing nucleoside triphosphate hydrolases"/>
    <property type="match status" value="1"/>
</dbReference>
<dbReference type="OMA" id="ITWEGES"/>
<organism evidence="6 7">
    <name type="scientific">Setaria italica</name>
    <name type="common">Foxtail millet</name>
    <name type="synonym">Panicum italicum</name>
    <dbReference type="NCBI Taxonomy" id="4555"/>
    <lineage>
        <taxon>Eukaryota</taxon>
        <taxon>Viridiplantae</taxon>
        <taxon>Streptophyta</taxon>
        <taxon>Embryophyta</taxon>
        <taxon>Tracheophyta</taxon>
        <taxon>Spermatophyta</taxon>
        <taxon>Magnoliopsida</taxon>
        <taxon>Liliopsida</taxon>
        <taxon>Poales</taxon>
        <taxon>Poaceae</taxon>
        <taxon>PACMAD clade</taxon>
        <taxon>Panicoideae</taxon>
        <taxon>Panicodae</taxon>
        <taxon>Paniceae</taxon>
        <taxon>Cenchrinae</taxon>
        <taxon>Setaria</taxon>
    </lineage>
</organism>
<dbReference type="InterPro" id="IPR025476">
    <property type="entry name" value="Helitron_helicase-like"/>
</dbReference>
<comment type="cofactor">
    <cofactor evidence="1">
        <name>Mg(2+)</name>
        <dbReference type="ChEBI" id="CHEBI:18420"/>
    </cofactor>
</comment>
<evidence type="ECO:0000313" key="7">
    <source>
        <dbReference type="Proteomes" id="UP000004995"/>
    </source>
</evidence>
<dbReference type="EnsemblPlants" id="KQL07978">
    <property type="protein sequence ID" value="KQL07978"/>
    <property type="gene ID" value="SETIT_004445mg"/>
</dbReference>
<feature type="domain" description="DNA helicase Pif1-like 2B" evidence="5">
    <location>
        <begin position="739"/>
        <end position="785"/>
    </location>
</feature>
<name>K3XRA4_SETIT</name>
<reference evidence="7" key="1">
    <citation type="journal article" date="2012" name="Nat. Biotechnol.">
        <title>Reference genome sequence of the model plant Setaria.</title>
        <authorList>
            <person name="Bennetzen J.L."/>
            <person name="Schmutz J."/>
            <person name="Wang H."/>
            <person name="Percifield R."/>
            <person name="Hawkins J."/>
            <person name="Pontaroli A.C."/>
            <person name="Estep M."/>
            <person name="Feng L."/>
            <person name="Vaughn J.N."/>
            <person name="Grimwood J."/>
            <person name="Jenkins J."/>
            <person name="Barry K."/>
            <person name="Lindquist E."/>
            <person name="Hellsten U."/>
            <person name="Deshpande S."/>
            <person name="Wang X."/>
            <person name="Wu X."/>
            <person name="Mitros T."/>
            <person name="Triplett J."/>
            <person name="Yang X."/>
            <person name="Ye C.Y."/>
            <person name="Mauro-Herrera M."/>
            <person name="Wang L."/>
            <person name="Li P."/>
            <person name="Sharma M."/>
            <person name="Sharma R."/>
            <person name="Ronald P.C."/>
            <person name="Panaud O."/>
            <person name="Kellogg E.A."/>
            <person name="Brutnell T.P."/>
            <person name="Doust A.N."/>
            <person name="Tuskan G.A."/>
            <person name="Rokhsar D."/>
            <person name="Devos K.M."/>
        </authorList>
    </citation>
    <scope>NUCLEOTIDE SEQUENCE [LARGE SCALE GENOMIC DNA]</scope>
    <source>
        <strain evidence="7">cv. Yugu1</strain>
    </source>
</reference>
<comment type="catalytic activity">
    <reaction evidence="1">
        <text>ATP + H2O = ADP + phosphate + H(+)</text>
        <dbReference type="Rhea" id="RHEA:13065"/>
        <dbReference type="ChEBI" id="CHEBI:15377"/>
        <dbReference type="ChEBI" id="CHEBI:15378"/>
        <dbReference type="ChEBI" id="CHEBI:30616"/>
        <dbReference type="ChEBI" id="CHEBI:43474"/>
        <dbReference type="ChEBI" id="CHEBI:456216"/>
        <dbReference type="EC" id="5.6.2.3"/>
    </reaction>
</comment>
<dbReference type="PANTHER" id="PTHR10492">
    <property type="match status" value="1"/>
</dbReference>
<proteinExistence type="inferred from homology"/>
<dbReference type="GO" id="GO:0043139">
    <property type="term" value="F:5'-3' DNA helicase activity"/>
    <property type="evidence" value="ECO:0007669"/>
    <property type="project" value="UniProtKB-EC"/>
</dbReference>
<dbReference type="InterPro" id="IPR010285">
    <property type="entry name" value="DNA_helicase_pif1-like_DEAD"/>
</dbReference>
<dbReference type="GO" id="GO:0005524">
    <property type="term" value="F:ATP binding"/>
    <property type="evidence" value="ECO:0007669"/>
    <property type="project" value="UniProtKB-KW"/>
</dbReference>
<dbReference type="InterPro" id="IPR049163">
    <property type="entry name" value="Pif1-like_2B_dom"/>
</dbReference>
<evidence type="ECO:0000256" key="2">
    <source>
        <dbReference type="SAM" id="MobiDB-lite"/>
    </source>
</evidence>
<keyword evidence="7" id="KW-1185">Reference proteome</keyword>
<accession>K3XRA4</accession>
<dbReference type="InParanoid" id="K3XRA4"/>
<dbReference type="Proteomes" id="UP000004995">
    <property type="component" value="Unassembled WGS sequence"/>
</dbReference>
<dbReference type="EC" id="5.6.2.3" evidence="1"/>
<dbReference type="AlphaFoldDB" id="K3XRA4"/>
<evidence type="ECO:0000313" key="6">
    <source>
        <dbReference type="EnsemblPlants" id="KQL07978"/>
    </source>
</evidence>
<comment type="similarity">
    <text evidence="1">Belongs to the helicase family.</text>
</comment>
<keyword evidence="1" id="KW-0067">ATP-binding</keyword>
<keyword evidence="1" id="KW-0347">Helicase</keyword>
<dbReference type="Gramene" id="KQL07978">
    <property type="protein sequence ID" value="KQL07978"/>
    <property type="gene ID" value="SETIT_004445mg"/>
</dbReference>
<dbReference type="GO" id="GO:0016887">
    <property type="term" value="F:ATP hydrolysis activity"/>
    <property type="evidence" value="ECO:0007669"/>
    <property type="project" value="RHEA"/>
</dbReference>
<keyword evidence="1" id="KW-0233">DNA recombination</keyword>
<dbReference type="GO" id="GO:0000723">
    <property type="term" value="P:telomere maintenance"/>
    <property type="evidence" value="ECO:0007669"/>
    <property type="project" value="InterPro"/>
</dbReference>
<dbReference type="GO" id="GO:0006281">
    <property type="term" value="P:DNA repair"/>
    <property type="evidence" value="ECO:0007669"/>
    <property type="project" value="UniProtKB-KW"/>
</dbReference>
<keyword evidence="1" id="KW-0378">Hydrolase</keyword>
<feature type="domain" description="Helitron helicase-like" evidence="4">
    <location>
        <begin position="253"/>
        <end position="416"/>
    </location>
</feature>
<dbReference type="GO" id="GO:0006310">
    <property type="term" value="P:DNA recombination"/>
    <property type="evidence" value="ECO:0007669"/>
    <property type="project" value="UniProtKB-KW"/>
</dbReference>
<evidence type="ECO:0000259" key="3">
    <source>
        <dbReference type="Pfam" id="PF05970"/>
    </source>
</evidence>
<reference evidence="6" key="2">
    <citation type="submission" date="2018-08" db="UniProtKB">
        <authorList>
            <consortium name="EnsemblPlants"/>
        </authorList>
    </citation>
    <scope>IDENTIFICATION</scope>
    <source>
        <strain evidence="6">Yugu1</strain>
    </source>
</reference>
<dbReference type="STRING" id="4555.K3XRA4"/>
<dbReference type="Pfam" id="PF14214">
    <property type="entry name" value="Helitron_like_N"/>
    <property type="match status" value="1"/>
</dbReference>
<feature type="region of interest" description="Disordered" evidence="2">
    <location>
        <begin position="1"/>
        <end position="20"/>
    </location>
</feature>
<keyword evidence="1" id="KW-0227">DNA damage</keyword>
<evidence type="ECO:0000259" key="5">
    <source>
        <dbReference type="Pfam" id="PF21530"/>
    </source>
</evidence>
<dbReference type="eggNOG" id="KOG0987">
    <property type="taxonomic scope" value="Eukaryota"/>
</dbReference>
<evidence type="ECO:0000256" key="1">
    <source>
        <dbReference type="RuleBase" id="RU363044"/>
    </source>
</evidence>
<keyword evidence="1" id="KW-0234">DNA repair</keyword>
<dbReference type="EMBL" id="AGNK02003395">
    <property type="status" value="NOT_ANNOTATED_CDS"/>
    <property type="molecule type" value="Genomic_DNA"/>
</dbReference>
<evidence type="ECO:0000259" key="4">
    <source>
        <dbReference type="Pfam" id="PF14214"/>
    </source>
</evidence>
<feature type="domain" description="DNA helicase Pif1-like DEAD-box helicase" evidence="3">
    <location>
        <begin position="493"/>
        <end position="633"/>
    </location>
</feature>
<protein>
    <recommendedName>
        <fullName evidence="1">ATP-dependent DNA helicase</fullName>
        <ecNumber evidence="1">5.6.2.3</ecNumber>
    </recommendedName>
</protein>
<dbReference type="InterPro" id="IPR027417">
    <property type="entry name" value="P-loop_NTPase"/>
</dbReference>